<evidence type="ECO:0000256" key="8">
    <source>
        <dbReference type="SAM" id="Phobius"/>
    </source>
</evidence>
<dbReference type="GO" id="GO:0015031">
    <property type="term" value="P:protein transport"/>
    <property type="evidence" value="ECO:0007669"/>
    <property type="project" value="UniProtKB-KW"/>
</dbReference>
<evidence type="ECO:0000256" key="1">
    <source>
        <dbReference type="ARBA" id="ARBA00004162"/>
    </source>
</evidence>
<evidence type="ECO:0000313" key="10">
    <source>
        <dbReference type="Proteomes" id="UP000061135"/>
    </source>
</evidence>
<dbReference type="Gene3D" id="3.30.420.270">
    <property type="match status" value="1"/>
</dbReference>
<dbReference type="RefSeq" id="WP_046329893.1">
    <property type="nucleotide sequence ID" value="NZ_CP007501.1"/>
</dbReference>
<dbReference type="InterPro" id="IPR003400">
    <property type="entry name" value="ExbD"/>
</dbReference>
<dbReference type="OrthoDB" id="9798629at2"/>
<dbReference type="PANTHER" id="PTHR30558">
    <property type="entry name" value="EXBD MEMBRANE COMPONENT OF PMF-DRIVEN MACROMOLECULE IMPORT SYSTEM"/>
    <property type="match status" value="1"/>
</dbReference>
<dbReference type="EMBL" id="CP007501">
    <property type="protein sequence ID" value="AKD25030.1"/>
    <property type="molecule type" value="Genomic_DNA"/>
</dbReference>
<keyword evidence="10" id="KW-1185">Reference proteome</keyword>
<dbReference type="GO" id="GO:0022857">
    <property type="term" value="F:transmembrane transporter activity"/>
    <property type="evidence" value="ECO:0007669"/>
    <property type="project" value="InterPro"/>
</dbReference>
<evidence type="ECO:0000256" key="4">
    <source>
        <dbReference type="ARBA" id="ARBA00022692"/>
    </source>
</evidence>
<comment type="subcellular location">
    <subcellularLocation>
        <location evidence="1">Cell membrane</location>
        <topology evidence="1">Single-pass membrane protein</topology>
    </subcellularLocation>
    <subcellularLocation>
        <location evidence="7">Cell membrane</location>
        <topology evidence="7">Single-pass type II membrane protein</topology>
    </subcellularLocation>
</comment>
<comment type="similarity">
    <text evidence="2 7">Belongs to the ExbD/TolR family.</text>
</comment>
<dbReference type="STRING" id="1835254.CL55_00006970"/>
<accession>A0A0E3ZJC5</accession>
<dbReference type="HOGENOM" id="CLU_085305_1_1_4"/>
<evidence type="ECO:0000256" key="7">
    <source>
        <dbReference type="RuleBase" id="RU003879"/>
    </source>
</evidence>
<evidence type="ECO:0000313" key="9">
    <source>
        <dbReference type="EMBL" id="AKD25030.1"/>
    </source>
</evidence>
<keyword evidence="7" id="KW-0653">Protein transport</keyword>
<reference evidence="9 10" key="1">
    <citation type="submission" date="2014-03" db="EMBL/GenBank/DDBJ databases">
        <title>Genome of Polynucleobacter strain MWH-MoK4.</title>
        <authorList>
            <person name="Hahn M.W."/>
        </authorList>
    </citation>
    <scope>NUCLEOTIDE SEQUENCE [LARGE SCALE GENOMIC DNA]</scope>
    <source>
        <strain evidence="9 10">MWH-MoK4</strain>
    </source>
</reference>
<evidence type="ECO:0000256" key="3">
    <source>
        <dbReference type="ARBA" id="ARBA00022475"/>
    </source>
</evidence>
<dbReference type="KEGG" id="pdq:CL55_00006970"/>
<keyword evidence="4 7" id="KW-0812">Transmembrane</keyword>
<keyword evidence="3" id="KW-1003">Cell membrane</keyword>
<evidence type="ECO:0000256" key="6">
    <source>
        <dbReference type="ARBA" id="ARBA00023136"/>
    </source>
</evidence>
<sequence length="137" mass="15279">MSFNLQNDQEESGIMAEINMTPMVDVMLVLLIIFIITLPVIQQAVKVELPKANSVRNEVKPESVQLSIDAQGKIFWNSTPIDLKTFDGYAEKAAQKEPQPEINLRADKSVKYEYVAQVLAASRRAGLTKLGFVTEPN</sequence>
<feature type="transmembrane region" description="Helical" evidence="8">
    <location>
        <begin position="20"/>
        <end position="41"/>
    </location>
</feature>
<dbReference type="Pfam" id="PF02472">
    <property type="entry name" value="ExbD"/>
    <property type="match status" value="1"/>
</dbReference>
<dbReference type="AlphaFoldDB" id="A0A0E3ZJC5"/>
<keyword evidence="5 8" id="KW-1133">Transmembrane helix</keyword>
<keyword evidence="7" id="KW-0813">Transport</keyword>
<dbReference type="GO" id="GO:0005886">
    <property type="term" value="C:plasma membrane"/>
    <property type="evidence" value="ECO:0007669"/>
    <property type="project" value="UniProtKB-SubCell"/>
</dbReference>
<protein>
    <submittedName>
        <fullName evidence="9">Biopolymer transport protein</fullName>
    </submittedName>
</protein>
<dbReference type="PATRIC" id="fig|576611.7.peg.705"/>
<organism evidence="9 10">
    <name type="scientific">Polynucleobacter duraquae</name>
    <dbReference type="NCBI Taxonomy" id="1835254"/>
    <lineage>
        <taxon>Bacteria</taxon>
        <taxon>Pseudomonadati</taxon>
        <taxon>Pseudomonadota</taxon>
        <taxon>Betaproteobacteria</taxon>
        <taxon>Burkholderiales</taxon>
        <taxon>Burkholderiaceae</taxon>
        <taxon>Polynucleobacter</taxon>
    </lineage>
</organism>
<evidence type="ECO:0000256" key="5">
    <source>
        <dbReference type="ARBA" id="ARBA00022989"/>
    </source>
</evidence>
<evidence type="ECO:0000256" key="2">
    <source>
        <dbReference type="ARBA" id="ARBA00005811"/>
    </source>
</evidence>
<dbReference type="PANTHER" id="PTHR30558:SF7">
    <property type="entry name" value="TOL-PAL SYSTEM PROTEIN TOLR"/>
    <property type="match status" value="1"/>
</dbReference>
<dbReference type="Proteomes" id="UP000061135">
    <property type="component" value="Chromosome"/>
</dbReference>
<keyword evidence="6 8" id="KW-0472">Membrane</keyword>
<gene>
    <name evidence="9" type="ORF">CL55_00006970</name>
</gene>
<proteinExistence type="inferred from homology"/>
<name>A0A0E3ZJC5_9BURK</name>